<protein>
    <submittedName>
        <fullName evidence="2">Uncharacterized protein</fullName>
    </submittedName>
</protein>
<evidence type="ECO:0000313" key="2">
    <source>
        <dbReference type="EMBL" id="QHT26296.1"/>
    </source>
</evidence>
<proteinExistence type="predicted"/>
<sequence length="140" mass="16099">MDPLFIFAFILMLLLFKLPNVEDDNYIRHKLGLFMGIFLFSFALQILKKLRSNCQMRTQKLLYNALKFATAGILGYSIFTDLVHMESTKGFFEDLEFSTKRKVLMISLIVSSFIALVEVTELVLLDDRNNCGTVTVNDKN</sequence>
<feature type="transmembrane region" description="Helical" evidence="1">
    <location>
        <begin position="103"/>
        <end position="125"/>
    </location>
</feature>
<keyword evidence="1" id="KW-0812">Transmembrane</keyword>
<dbReference type="AlphaFoldDB" id="A0A6C0EAY1"/>
<keyword evidence="1" id="KW-0472">Membrane</keyword>
<reference evidence="2" key="1">
    <citation type="journal article" date="2020" name="Nature">
        <title>Giant virus diversity and host interactions through global metagenomics.</title>
        <authorList>
            <person name="Schulz F."/>
            <person name="Roux S."/>
            <person name="Paez-Espino D."/>
            <person name="Jungbluth S."/>
            <person name="Walsh D.A."/>
            <person name="Denef V.J."/>
            <person name="McMahon K.D."/>
            <person name="Konstantinidis K.T."/>
            <person name="Eloe-Fadrosh E.A."/>
            <person name="Kyrpides N.C."/>
            <person name="Woyke T."/>
        </authorList>
    </citation>
    <scope>NUCLEOTIDE SEQUENCE</scope>
    <source>
        <strain evidence="2">GVMAG-M-3300023179-27</strain>
    </source>
</reference>
<accession>A0A6C0EAY1</accession>
<keyword evidence="1" id="KW-1133">Transmembrane helix</keyword>
<evidence type="ECO:0000256" key="1">
    <source>
        <dbReference type="SAM" id="Phobius"/>
    </source>
</evidence>
<organism evidence="2">
    <name type="scientific">viral metagenome</name>
    <dbReference type="NCBI Taxonomy" id="1070528"/>
    <lineage>
        <taxon>unclassified sequences</taxon>
        <taxon>metagenomes</taxon>
        <taxon>organismal metagenomes</taxon>
    </lineage>
</organism>
<dbReference type="EMBL" id="MN739784">
    <property type="protein sequence ID" value="QHT26296.1"/>
    <property type="molecule type" value="Genomic_DNA"/>
</dbReference>
<name>A0A6C0EAY1_9ZZZZ</name>
<feature type="transmembrane region" description="Helical" evidence="1">
    <location>
        <begin position="62"/>
        <end position="83"/>
    </location>
</feature>